<keyword evidence="2" id="KW-0812">Transmembrane</keyword>
<evidence type="ECO:0000313" key="4">
    <source>
        <dbReference type="Proteomes" id="UP001501480"/>
    </source>
</evidence>
<feature type="transmembrane region" description="Helical" evidence="2">
    <location>
        <begin position="108"/>
        <end position="125"/>
    </location>
</feature>
<keyword evidence="2" id="KW-1133">Transmembrane helix</keyword>
<evidence type="ECO:0008006" key="5">
    <source>
        <dbReference type="Google" id="ProtNLM"/>
    </source>
</evidence>
<evidence type="ECO:0000313" key="3">
    <source>
        <dbReference type="EMBL" id="GAA2070677.1"/>
    </source>
</evidence>
<dbReference type="RefSeq" id="WP_344323877.1">
    <property type="nucleotide sequence ID" value="NZ_BAAAPY010000001.1"/>
</dbReference>
<gene>
    <name evidence="3" type="ORF">GCM10009821_04960</name>
</gene>
<keyword evidence="2" id="KW-0472">Membrane</keyword>
<proteinExistence type="predicted"/>
<feature type="transmembrane region" description="Helical" evidence="2">
    <location>
        <begin position="81"/>
        <end position="102"/>
    </location>
</feature>
<name>A0ABN2VSR0_9ACTN</name>
<dbReference type="Proteomes" id="UP001501480">
    <property type="component" value="Unassembled WGS sequence"/>
</dbReference>
<sequence>MADPHEDPHPDAPRDAFDDIVRGLDMDWSDPGVIAFGTPESQTPPELEREPDLDAEPDPVDEQFYRRVGDGPVRPIHRGRALAWAGVLGTPAVLAICLVAGIWISRPVLLTAGLTVVAGSIYLISQLPERGPSHPDWPDDGAVL</sequence>
<keyword evidence="4" id="KW-1185">Reference proteome</keyword>
<protein>
    <recommendedName>
        <fullName evidence="5">DUF3040 domain-containing protein</fullName>
    </recommendedName>
</protein>
<comment type="caution">
    <text evidence="3">The sequence shown here is derived from an EMBL/GenBank/DDBJ whole genome shotgun (WGS) entry which is preliminary data.</text>
</comment>
<feature type="region of interest" description="Disordered" evidence="1">
    <location>
        <begin position="32"/>
        <end position="60"/>
    </location>
</feature>
<reference evidence="3 4" key="1">
    <citation type="journal article" date="2019" name="Int. J. Syst. Evol. Microbiol.">
        <title>The Global Catalogue of Microorganisms (GCM) 10K type strain sequencing project: providing services to taxonomists for standard genome sequencing and annotation.</title>
        <authorList>
            <consortium name="The Broad Institute Genomics Platform"/>
            <consortium name="The Broad Institute Genome Sequencing Center for Infectious Disease"/>
            <person name="Wu L."/>
            <person name="Ma J."/>
        </authorList>
    </citation>
    <scope>NUCLEOTIDE SEQUENCE [LARGE SCALE GENOMIC DNA]</scope>
    <source>
        <strain evidence="3 4">JCM 15749</strain>
    </source>
</reference>
<evidence type="ECO:0000256" key="2">
    <source>
        <dbReference type="SAM" id="Phobius"/>
    </source>
</evidence>
<accession>A0ABN2VSR0</accession>
<evidence type="ECO:0000256" key="1">
    <source>
        <dbReference type="SAM" id="MobiDB-lite"/>
    </source>
</evidence>
<dbReference type="EMBL" id="BAAAPY010000001">
    <property type="protein sequence ID" value="GAA2070677.1"/>
    <property type="molecule type" value="Genomic_DNA"/>
</dbReference>
<organism evidence="3 4">
    <name type="scientific">Aeromicrobium halocynthiae</name>
    <dbReference type="NCBI Taxonomy" id="560557"/>
    <lineage>
        <taxon>Bacteria</taxon>
        <taxon>Bacillati</taxon>
        <taxon>Actinomycetota</taxon>
        <taxon>Actinomycetes</taxon>
        <taxon>Propionibacteriales</taxon>
        <taxon>Nocardioidaceae</taxon>
        <taxon>Aeromicrobium</taxon>
    </lineage>
</organism>